<protein>
    <submittedName>
        <fullName evidence="2">Uncharacterized protein</fullName>
    </submittedName>
</protein>
<organism evidence="2 3">
    <name type="scientific">Clostridium cibarium</name>
    <dbReference type="NCBI Taxonomy" id="2762247"/>
    <lineage>
        <taxon>Bacteria</taxon>
        <taxon>Bacillati</taxon>
        <taxon>Bacillota</taxon>
        <taxon>Clostridia</taxon>
        <taxon>Eubacteriales</taxon>
        <taxon>Clostridiaceae</taxon>
        <taxon>Clostridium</taxon>
    </lineage>
</organism>
<dbReference type="EMBL" id="JACSRA010000024">
    <property type="protein sequence ID" value="MBD7912481.1"/>
    <property type="molecule type" value="Genomic_DNA"/>
</dbReference>
<keyword evidence="3" id="KW-1185">Reference proteome</keyword>
<accession>A0ABR8PWE7</accession>
<comment type="caution">
    <text evidence="2">The sequence shown here is derived from an EMBL/GenBank/DDBJ whole genome shotgun (WGS) entry which is preliminary data.</text>
</comment>
<gene>
    <name evidence="2" type="ORF">H9661_14050</name>
</gene>
<evidence type="ECO:0000313" key="2">
    <source>
        <dbReference type="EMBL" id="MBD7912481.1"/>
    </source>
</evidence>
<keyword evidence="1" id="KW-0175">Coiled coil</keyword>
<name>A0ABR8PWE7_9CLOT</name>
<feature type="coiled-coil region" evidence="1">
    <location>
        <begin position="237"/>
        <end position="267"/>
    </location>
</feature>
<evidence type="ECO:0000256" key="1">
    <source>
        <dbReference type="SAM" id="Coils"/>
    </source>
</evidence>
<reference evidence="2 3" key="1">
    <citation type="submission" date="2020-08" db="EMBL/GenBank/DDBJ databases">
        <title>A Genomic Blueprint of the Chicken Gut Microbiome.</title>
        <authorList>
            <person name="Gilroy R."/>
            <person name="Ravi A."/>
            <person name="Getino M."/>
            <person name="Pursley I."/>
            <person name="Horton D.L."/>
            <person name="Alikhan N.-F."/>
            <person name="Baker D."/>
            <person name="Gharbi K."/>
            <person name="Hall N."/>
            <person name="Watson M."/>
            <person name="Adriaenssens E.M."/>
            <person name="Foster-Nyarko E."/>
            <person name="Jarju S."/>
            <person name="Secka A."/>
            <person name="Antonio M."/>
            <person name="Oren A."/>
            <person name="Chaudhuri R."/>
            <person name="La Ragione R.M."/>
            <person name="Hildebrand F."/>
            <person name="Pallen M.J."/>
        </authorList>
    </citation>
    <scope>NUCLEOTIDE SEQUENCE [LARGE SCALE GENOMIC DNA]</scope>
    <source>
        <strain evidence="2 3">Sa3CVN1</strain>
    </source>
</reference>
<sequence>MKLDFLNQQYERMKKIGAYSLLFRNSISKRTLDKYGFTEGYEQDNLIISVLVFIMEQSLKEEPCTIDDIAVFIDEVNNVYYKKQITFEDSKEIAEFIVNTVLCNEGKAMYFKAMNFKKGDYEDINISFLKNKIDYIEDVRRVVYRISEDGYELILSTLEVEESLKITIKEIIFKLHLQKASYEKAVDDIKDIFRNMKSRIENMDEDIRRIKELPLSYSVDEYKKITEGNLEILRDSNKKFQLHRESIEDNIKEFENKEINIRDLTEEEEENLKNLRVINEYLGRTIDEEQKILLKHYDLKEIYRQELENISKMSLIERFDLKKELYNKILENPKLIGSIDRFLAPLFLKEPIKSYNINKAFTYQTLIKEIPKENDETLLNFAEDESEDWINKKKKERIEKCNVVISTILELALDNGKITLKNLAELTRISEITKTNLLPTVEIFREVMVEMIKSREINIKELKEERKSFIDNGEIEFQLNKSILEIMDLNPRFQAIQDIKINKLEKNENIRIENIIDENGNYKNFICSDLSFEVITKEGR</sequence>
<evidence type="ECO:0000313" key="3">
    <source>
        <dbReference type="Proteomes" id="UP000627781"/>
    </source>
</evidence>
<proteinExistence type="predicted"/>
<dbReference type="RefSeq" id="WP_143317718.1">
    <property type="nucleotide sequence ID" value="NZ_JACSRA010000024.1"/>
</dbReference>
<dbReference type="Proteomes" id="UP000627781">
    <property type="component" value="Unassembled WGS sequence"/>
</dbReference>